<gene>
    <name evidence="1" type="ORF">CDAR_472961</name>
</gene>
<evidence type="ECO:0000313" key="1">
    <source>
        <dbReference type="EMBL" id="GIY66755.1"/>
    </source>
</evidence>
<accession>A0AAV4V9W9</accession>
<dbReference type="Proteomes" id="UP001054837">
    <property type="component" value="Unassembled WGS sequence"/>
</dbReference>
<name>A0AAV4V9W9_9ARAC</name>
<organism evidence="1 2">
    <name type="scientific">Caerostris darwini</name>
    <dbReference type="NCBI Taxonomy" id="1538125"/>
    <lineage>
        <taxon>Eukaryota</taxon>
        <taxon>Metazoa</taxon>
        <taxon>Ecdysozoa</taxon>
        <taxon>Arthropoda</taxon>
        <taxon>Chelicerata</taxon>
        <taxon>Arachnida</taxon>
        <taxon>Araneae</taxon>
        <taxon>Araneomorphae</taxon>
        <taxon>Entelegynae</taxon>
        <taxon>Araneoidea</taxon>
        <taxon>Araneidae</taxon>
        <taxon>Caerostris</taxon>
    </lineage>
</organism>
<evidence type="ECO:0008006" key="3">
    <source>
        <dbReference type="Google" id="ProtNLM"/>
    </source>
</evidence>
<comment type="caution">
    <text evidence="1">The sequence shown here is derived from an EMBL/GenBank/DDBJ whole genome shotgun (WGS) entry which is preliminary data.</text>
</comment>
<dbReference type="EMBL" id="BPLQ01012650">
    <property type="protein sequence ID" value="GIY66755.1"/>
    <property type="molecule type" value="Genomic_DNA"/>
</dbReference>
<proteinExistence type="predicted"/>
<keyword evidence="2" id="KW-1185">Reference proteome</keyword>
<dbReference type="AlphaFoldDB" id="A0AAV4V9W9"/>
<sequence>MFLSPAKPIKSAIHKKDIQKTPITSRAIHIRIFLSTRTYPLKMNGKKEKKGQQQLNTELQYHFCAEKEVAPLFQKTIPPLIARRGSSFKGVDTWVQCQYL</sequence>
<protein>
    <recommendedName>
        <fullName evidence="3">Ribosomal protein S10</fullName>
    </recommendedName>
</protein>
<evidence type="ECO:0000313" key="2">
    <source>
        <dbReference type="Proteomes" id="UP001054837"/>
    </source>
</evidence>
<reference evidence="1 2" key="1">
    <citation type="submission" date="2021-06" db="EMBL/GenBank/DDBJ databases">
        <title>Caerostris darwini draft genome.</title>
        <authorList>
            <person name="Kono N."/>
            <person name="Arakawa K."/>
        </authorList>
    </citation>
    <scope>NUCLEOTIDE SEQUENCE [LARGE SCALE GENOMIC DNA]</scope>
</reference>